<proteinExistence type="predicted"/>
<dbReference type="Pfam" id="PF00082">
    <property type="entry name" value="Peptidase_S8"/>
    <property type="match status" value="1"/>
</dbReference>
<dbReference type="OrthoDB" id="9759014at2"/>
<dbReference type="RefSeq" id="WP_148594854.1">
    <property type="nucleotide sequence ID" value="NZ_CP042997.1"/>
</dbReference>
<dbReference type="EMBL" id="CP042997">
    <property type="protein sequence ID" value="QEH35002.1"/>
    <property type="molecule type" value="Genomic_DNA"/>
</dbReference>
<evidence type="ECO:0000256" key="1">
    <source>
        <dbReference type="SAM" id="MobiDB-lite"/>
    </source>
</evidence>
<protein>
    <submittedName>
        <fullName evidence="3">Subtilase family protein</fullName>
    </submittedName>
</protein>
<gene>
    <name evidence="3" type="ORF">OJF2_35470</name>
</gene>
<dbReference type="AlphaFoldDB" id="A0A5B9W339"/>
<organism evidence="3 4">
    <name type="scientific">Aquisphaera giovannonii</name>
    <dbReference type="NCBI Taxonomy" id="406548"/>
    <lineage>
        <taxon>Bacteria</taxon>
        <taxon>Pseudomonadati</taxon>
        <taxon>Planctomycetota</taxon>
        <taxon>Planctomycetia</taxon>
        <taxon>Isosphaerales</taxon>
        <taxon>Isosphaeraceae</taxon>
        <taxon>Aquisphaera</taxon>
    </lineage>
</organism>
<feature type="domain" description="Peptidase S8/S53" evidence="2">
    <location>
        <begin position="309"/>
        <end position="655"/>
    </location>
</feature>
<sequence length="858" mass="94905">MAVHPLLFFPPPAVQPPAKRGGGGGKIKTPTPEEQRARLDAKFRHIAKSFAGAQTTSQGLEPEQVVVFETLGISVDGLAKAAAAVPGLEWLSEIDLEDVAPGEGFEDAKEPAAALSCRLYALMSNQQAITQLIGLWGNWLANPGERAKNNFGPFKTIFIHLKDIRRWGVKDRLAETQVVEYWKERLEDEDPKKSIRFEVELWCRGEESKRRRAYDHLRRLVTSAGGQCVTETTIAEILYHGVLVDLPREKVRDTFDSIMSESYSQLLRCEDVMLFRPLGQSSFPALEIEDGRVEPAVADSRPLPAGKPVVALLDGLPLEHHDLLEGRLVIDDENDHASRYQARQQQHGTSMASLIAHGDLGADGPPLETPIYVRPILVPFEDFSKNVVERTPDDRLLVDIIHEAVVRIKGTGDRKGEAPTVKVINLSFGNTWQPFDRQMSPLAKLLDWLSWEYNVLFLVSAGNQSQTIDLDAENDELNGMTEEEFRAKALEAIRQDQLKRRPFSPAEAMNVLTVGATHADHSSWDQVGNRIDLLKGARLPSPLSTVANGFKRSVKPDIYFPGGRQLYQKDWRGPSFKVAHSSLPPGLRVAAPGARAMELGRTTHSRGTSNATALASRTAGLIHSNLEKLRSTPGGDLLSDEYTAVILKALLVHGASWGEAGDIIENVLGGGLTKWQDKLRLKSRFLGYGEVDPERALFSTDQRVAMLGWQSLTCGSAHVFRVPLPPSLSGKKVKRRLTISLAWFSPINPHHKDYRRASLWFSSNKDVLALDKKDLDYDSAKRGTVQHQIFEGDTARAFSDGDAIEIKVSCAEDAGSCLEKIPYALAATLEIAEPIDLKIFREVEARIRMKVGINPTGT</sequence>
<dbReference type="InterPro" id="IPR034074">
    <property type="entry name" value="Y4bN_pept_dom"/>
</dbReference>
<dbReference type="Gene3D" id="3.40.50.200">
    <property type="entry name" value="Peptidase S8/S53 domain"/>
    <property type="match status" value="1"/>
</dbReference>
<keyword evidence="4" id="KW-1185">Reference proteome</keyword>
<dbReference type="SUPFAM" id="SSF52743">
    <property type="entry name" value="Subtilisin-like"/>
    <property type="match status" value="1"/>
</dbReference>
<dbReference type="GO" id="GO:0006508">
    <property type="term" value="P:proteolysis"/>
    <property type="evidence" value="ECO:0007669"/>
    <property type="project" value="InterPro"/>
</dbReference>
<name>A0A5B9W339_9BACT</name>
<evidence type="ECO:0000259" key="2">
    <source>
        <dbReference type="Pfam" id="PF00082"/>
    </source>
</evidence>
<dbReference type="InterPro" id="IPR000209">
    <property type="entry name" value="Peptidase_S8/S53_dom"/>
</dbReference>
<dbReference type="Proteomes" id="UP000324233">
    <property type="component" value="Chromosome"/>
</dbReference>
<dbReference type="GO" id="GO:0004252">
    <property type="term" value="F:serine-type endopeptidase activity"/>
    <property type="evidence" value="ECO:0007669"/>
    <property type="project" value="InterPro"/>
</dbReference>
<dbReference type="InterPro" id="IPR036852">
    <property type="entry name" value="Peptidase_S8/S53_dom_sf"/>
</dbReference>
<evidence type="ECO:0000313" key="4">
    <source>
        <dbReference type="Proteomes" id="UP000324233"/>
    </source>
</evidence>
<reference evidence="3 4" key="1">
    <citation type="submission" date="2019-08" db="EMBL/GenBank/DDBJ databases">
        <title>Deep-cultivation of Planctomycetes and their phenomic and genomic characterization uncovers novel biology.</title>
        <authorList>
            <person name="Wiegand S."/>
            <person name="Jogler M."/>
            <person name="Boedeker C."/>
            <person name="Pinto D."/>
            <person name="Vollmers J."/>
            <person name="Rivas-Marin E."/>
            <person name="Kohn T."/>
            <person name="Peeters S.H."/>
            <person name="Heuer A."/>
            <person name="Rast P."/>
            <person name="Oberbeckmann S."/>
            <person name="Bunk B."/>
            <person name="Jeske O."/>
            <person name="Meyerdierks A."/>
            <person name="Storesund J.E."/>
            <person name="Kallscheuer N."/>
            <person name="Luecker S."/>
            <person name="Lage O.M."/>
            <person name="Pohl T."/>
            <person name="Merkel B.J."/>
            <person name="Hornburger P."/>
            <person name="Mueller R.-W."/>
            <person name="Bruemmer F."/>
            <person name="Labrenz M."/>
            <person name="Spormann A.M."/>
            <person name="Op den Camp H."/>
            <person name="Overmann J."/>
            <person name="Amann R."/>
            <person name="Jetten M.S.M."/>
            <person name="Mascher T."/>
            <person name="Medema M.H."/>
            <person name="Devos D.P."/>
            <person name="Kaster A.-K."/>
            <person name="Ovreas L."/>
            <person name="Rohde M."/>
            <person name="Galperin M.Y."/>
            <person name="Jogler C."/>
        </authorList>
    </citation>
    <scope>NUCLEOTIDE SEQUENCE [LARGE SCALE GENOMIC DNA]</scope>
    <source>
        <strain evidence="3 4">OJF2</strain>
    </source>
</reference>
<evidence type="ECO:0000313" key="3">
    <source>
        <dbReference type="EMBL" id="QEH35002.1"/>
    </source>
</evidence>
<feature type="region of interest" description="Disordered" evidence="1">
    <location>
        <begin position="9"/>
        <end position="32"/>
    </location>
</feature>
<dbReference type="CDD" id="cd04847">
    <property type="entry name" value="Peptidases_S8_Subtilisin_like_2"/>
    <property type="match status" value="1"/>
</dbReference>
<accession>A0A5B9W339</accession>
<dbReference type="KEGG" id="agv:OJF2_35470"/>